<feature type="transmembrane region" description="Helical" evidence="3">
    <location>
        <begin position="263"/>
        <end position="283"/>
    </location>
</feature>
<organism evidence="4 5">
    <name type="scientific">Tropicimonas isoalkanivorans</name>
    <dbReference type="NCBI Taxonomy" id="441112"/>
    <lineage>
        <taxon>Bacteria</taxon>
        <taxon>Pseudomonadati</taxon>
        <taxon>Pseudomonadota</taxon>
        <taxon>Alphaproteobacteria</taxon>
        <taxon>Rhodobacterales</taxon>
        <taxon>Roseobacteraceae</taxon>
        <taxon>Tropicimonas</taxon>
    </lineage>
</organism>
<proteinExistence type="predicted"/>
<keyword evidence="5" id="KW-1185">Reference proteome</keyword>
<dbReference type="Proteomes" id="UP000198728">
    <property type="component" value="Unassembled WGS sequence"/>
</dbReference>
<evidence type="ECO:0000313" key="4">
    <source>
        <dbReference type="EMBL" id="SFC45723.1"/>
    </source>
</evidence>
<keyword evidence="2" id="KW-0546">Nucleotide metabolism</keyword>
<dbReference type="SUPFAM" id="SSF51283">
    <property type="entry name" value="dUTPase-like"/>
    <property type="match status" value="1"/>
</dbReference>
<keyword evidence="3" id="KW-0812">Transmembrane</keyword>
<gene>
    <name evidence="4" type="ORF">SAMN04488094_10546</name>
</gene>
<evidence type="ECO:0000256" key="2">
    <source>
        <dbReference type="ARBA" id="ARBA00023080"/>
    </source>
</evidence>
<sequence>MSALGQRDLFALHGRQFVIHPCEPNLFTPLGYDLRIGHQIILPNRTKSPDEDLNPPIHVNNGESGSFVFPPQSTSIIVTKERVWLSRHLMGSIHARGSLALRGLFINATTVDPNWDGKMFMRVFNSSPKEERIAADEAFCTMALYTLRSPSLEPPQTNPSRAIDNLKEIYGEAIGSSLYSHANSKEASQERVRGDELVHLGKLHSAKPMVYRRASETAYSIKSMAPVRTRYGKFGLATTTAIAAPYVGDLLLDGGLLSLTSTAPLYVGLSLAVFGLFYMGDFFEYRPK</sequence>
<dbReference type="CDD" id="cd07557">
    <property type="entry name" value="trimeric_dUTPase"/>
    <property type="match status" value="1"/>
</dbReference>
<dbReference type="Gene3D" id="2.70.40.10">
    <property type="match status" value="1"/>
</dbReference>
<evidence type="ECO:0000313" key="5">
    <source>
        <dbReference type="Proteomes" id="UP000198728"/>
    </source>
</evidence>
<reference evidence="4 5" key="1">
    <citation type="submission" date="2016-10" db="EMBL/GenBank/DDBJ databases">
        <authorList>
            <person name="de Groot N.N."/>
        </authorList>
    </citation>
    <scope>NUCLEOTIDE SEQUENCE [LARGE SCALE GENOMIC DNA]</scope>
    <source>
        <strain evidence="4 5">DSM 19548</strain>
    </source>
</reference>
<protein>
    <submittedName>
        <fullName evidence="4">Deoxycytidine triphosphate deaminase</fullName>
    </submittedName>
</protein>
<keyword evidence="1" id="KW-0378">Hydrolase</keyword>
<dbReference type="GO" id="GO:0008829">
    <property type="term" value="F:dCTP deaminase activity"/>
    <property type="evidence" value="ECO:0007669"/>
    <property type="project" value="InterPro"/>
</dbReference>
<dbReference type="EMBL" id="FOLG01000005">
    <property type="protein sequence ID" value="SFC45723.1"/>
    <property type="molecule type" value="Genomic_DNA"/>
</dbReference>
<accession>A0A1I1JIF2</accession>
<dbReference type="InterPro" id="IPR011962">
    <property type="entry name" value="dCTP_deaminase"/>
</dbReference>
<dbReference type="PANTHER" id="PTHR42680">
    <property type="entry name" value="DCTP DEAMINASE"/>
    <property type="match status" value="1"/>
</dbReference>
<dbReference type="Pfam" id="PF22769">
    <property type="entry name" value="DCD"/>
    <property type="match status" value="1"/>
</dbReference>
<name>A0A1I1JIF2_9RHOB</name>
<keyword evidence="3" id="KW-1133">Transmembrane helix</keyword>
<dbReference type="AlphaFoldDB" id="A0A1I1JIF2"/>
<evidence type="ECO:0000256" key="3">
    <source>
        <dbReference type="SAM" id="Phobius"/>
    </source>
</evidence>
<evidence type="ECO:0000256" key="1">
    <source>
        <dbReference type="ARBA" id="ARBA00022801"/>
    </source>
</evidence>
<dbReference type="STRING" id="441112.SAMN04488094_10546"/>
<dbReference type="GO" id="GO:0006229">
    <property type="term" value="P:dUTP biosynthetic process"/>
    <property type="evidence" value="ECO:0007669"/>
    <property type="project" value="InterPro"/>
</dbReference>
<dbReference type="InterPro" id="IPR036157">
    <property type="entry name" value="dUTPase-like_sf"/>
</dbReference>
<dbReference type="OrthoDB" id="798159at2"/>
<dbReference type="InterPro" id="IPR033704">
    <property type="entry name" value="dUTPase_trimeric"/>
</dbReference>
<dbReference type="PANTHER" id="PTHR42680:SF3">
    <property type="entry name" value="DCTP DEAMINASE"/>
    <property type="match status" value="1"/>
</dbReference>
<keyword evidence="3" id="KW-0472">Membrane</keyword>
<dbReference type="RefSeq" id="WP_093360619.1">
    <property type="nucleotide sequence ID" value="NZ_FOLG01000005.1"/>
</dbReference>